<sequence>MIKRLILAFSLFLILSNTNFLIAQILKPSKEMIFFPEIGSESEGEIGSTLVDKTIQEVYDGIHLNKSLEKSTFGAFVSIEPTDLYLVQKSAKWNYYVCVDKCYVQQDKLVKSYVQNLYSILMISPDLKYYKIVPSLVPVDLNIELTDPALIRATKSKELIDIKQKKVVLNKELSFKQEFIYNGKVGNSIKFIYREFSNDLARPSFTQDIQYDLNESTLVGFKGLKIEILSATNTLIKYKVLSHFK</sequence>
<accession>A0AAE3H7B3</accession>
<protein>
    <submittedName>
        <fullName evidence="1">Uncharacterized protein</fullName>
    </submittedName>
</protein>
<comment type="caution">
    <text evidence="1">The sequence shown here is derived from an EMBL/GenBank/DDBJ whole genome shotgun (WGS) entry which is preliminary data.</text>
</comment>
<organism evidence="1 2">
    <name type="scientific">Lacihabitans soyangensis</name>
    <dbReference type="NCBI Taxonomy" id="869394"/>
    <lineage>
        <taxon>Bacteria</taxon>
        <taxon>Pseudomonadati</taxon>
        <taxon>Bacteroidota</taxon>
        <taxon>Cytophagia</taxon>
        <taxon>Cytophagales</taxon>
        <taxon>Leadbetterellaceae</taxon>
        <taxon>Lacihabitans</taxon>
    </lineage>
</organism>
<gene>
    <name evidence="1" type="ORF">EGI31_22735</name>
</gene>
<dbReference type="RefSeq" id="WP_255039470.1">
    <property type="nucleotide sequence ID" value="NZ_RJUF01000192.1"/>
</dbReference>
<dbReference type="Proteomes" id="UP001204144">
    <property type="component" value="Unassembled WGS sequence"/>
</dbReference>
<evidence type="ECO:0000313" key="1">
    <source>
        <dbReference type="EMBL" id="MCP9765762.1"/>
    </source>
</evidence>
<name>A0AAE3H7B3_9BACT</name>
<dbReference type="AlphaFoldDB" id="A0AAE3H7B3"/>
<reference evidence="1 2" key="1">
    <citation type="submission" date="2018-11" db="EMBL/GenBank/DDBJ databases">
        <title>Novel bacteria species description.</title>
        <authorList>
            <person name="Han J.-H."/>
        </authorList>
    </citation>
    <scope>NUCLEOTIDE SEQUENCE [LARGE SCALE GENOMIC DNA]</scope>
    <source>
        <strain evidence="1 2">KCTC23259</strain>
    </source>
</reference>
<proteinExistence type="predicted"/>
<keyword evidence="2" id="KW-1185">Reference proteome</keyword>
<evidence type="ECO:0000313" key="2">
    <source>
        <dbReference type="Proteomes" id="UP001204144"/>
    </source>
</evidence>
<dbReference type="EMBL" id="RJUF01000192">
    <property type="protein sequence ID" value="MCP9765762.1"/>
    <property type="molecule type" value="Genomic_DNA"/>
</dbReference>